<feature type="transmembrane region" description="Helical" evidence="1">
    <location>
        <begin position="86"/>
        <end position="107"/>
    </location>
</feature>
<dbReference type="Proteomes" id="UP000003178">
    <property type="component" value="Unassembled WGS sequence"/>
</dbReference>
<keyword evidence="5" id="KW-1185">Reference proteome</keyword>
<reference evidence="4 5" key="2">
    <citation type="submission" date="2008-10" db="EMBL/GenBank/DDBJ databases">
        <title>Draft genome sequence of Clostridium hiranonis (DSM 13275).</title>
        <authorList>
            <person name="Sudarsanam P."/>
            <person name="Ley R."/>
            <person name="Guruge J."/>
            <person name="Turnbaugh P.J."/>
            <person name="Mahowald M."/>
            <person name="Liep D."/>
            <person name="Gordon J."/>
        </authorList>
    </citation>
    <scope>NUCLEOTIDE SEQUENCE [LARGE SCALE GENOMIC DNA]</scope>
    <source>
        <strain evidence="4 5">DSM 13275</strain>
    </source>
</reference>
<feature type="transmembrane region" description="Helical" evidence="1">
    <location>
        <begin position="355"/>
        <end position="375"/>
    </location>
</feature>
<keyword evidence="1" id="KW-0472">Membrane</keyword>
<dbReference type="GO" id="GO:0009636">
    <property type="term" value="P:response to toxic substance"/>
    <property type="evidence" value="ECO:0007669"/>
    <property type="project" value="TreeGrafter"/>
</dbReference>
<sequence length="376" mass="42881">MTNYNIELMVMVPIIILLAIVDYNMQKFTSKKVFYGVNIPEKYRNFEELKHIDKSYKRGIIISTTAVLIIQIGLSLYANFTLNENLYLTAVTVPIILTVILYYFIYYSSYKKVLIFKEEHLSTINPELKSERTQILDVDFIHERDKLVKKYSLIYIIPILLVVASSAYAFINYDKIPEMMPTHFNFQGIADGFTVKTKASFFAQIGMQVVVMVLVYFGSVYSLKARIKIDKNDSKSDIANTIKYLNHLASESFFMLFAMALLFSSISFGLVNQKVNQILVILSTVLLLASIVPLIYTSSKLKKGNYSDVSYTVDDDDKYWVLGCFYYNPNDPSAFVQKRFGIGWTVNLGSTKGKVLIACIVLMLVATIFISFKFAA</sequence>
<feature type="domain" description="DUF1648" evidence="2">
    <location>
        <begin position="160"/>
        <end position="203"/>
    </location>
</feature>
<evidence type="ECO:0000259" key="2">
    <source>
        <dbReference type="Pfam" id="PF07853"/>
    </source>
</evidence>
<proteinExistence type="predicted"/>
<evidence type="ECO:0000313" key="5">
    <source>
        <dbReference type="Proteomes" id="UP000003178"/>
    </source>
</evidence>
<dbReference type="PANTHER" id="PTHR37810:SF9">
    <property type="entry name" value="MEMBRANE PROTEIN"/>
    <property type="match status" value="1"/>
</dbReference>
<dbReference type="PANTHER" id="PTHR37810">
    <property type="entry name" value="IMMUNITY PROTEIN SDPI"/>
    <property type="match status" value="1"/>
</dbReference>
<dbReference type="AlphaFoldDB" id="B6FWI4"/>
<dbReference type="Pfam" id="PF19124">
    <property type="entry name" value="DUF5808"/>
    <property type="match status" value="1"/>
</dbReference>
<feature type="transmembrane region" description="Helical" evidence="1">
    <location>
        <begin position="60"/>
        <end position="80"/>
    </location>
</feature>
<evidence type="ECO:0000259" key="3">
    <source>
        <dbReference type="Pfam" id="PF19124"/>
    </source>
</evidence>
<protein>
    <recommendedName>
        <fullName evidence="6">DUF1648 domain-containing protein</fullName>
    </recommendedName>
</protein>
<evidence type="ECO:0000256" key="1">
    <source>
        <dbReference type="SAM" id="Phobius"/>
    </source>
</evidence>
<dbReference type="RefSeq" id="WP_006439154.1">
    <property type="nucleotide sequence ID" value="NZ_DS995355.1"/>
</dbReference>
<keyword evidence="1" id="KW-0812">Transmembrane</keyword>
<dbReference type="eggNOG" id="COG4194">
    <property type="taxonomic scope" value="Bacteria"/>
</dbReference>
<dbReference type="HOGENOM" id="CLU_059161_0_0_9"/>
<reference evidence="4 5" key="1">
    <citation type="submission" date="2008-09" db="EMBL/GenBank/DDBJ databases">
        <authorList>
            <person name="Fulton L."/>
            <person name="Clifton S."/>
            <person name="Fulton B."/>
            <person name="Xu J."/>
            <person name="Minx P."/>
            <person name="Pepin K.H."/>
            <person name="Johnson M."/>
            <person name="Thiruvilangam P."/>
            <person name="Bhonagiri V."/>
            <person name="Nash W.E."/>
            <person name="Mardis E.R."/>
            <person name="Wilson R.K."/>
        </authorList>
    </citation>
    <scope>NUCLEOTIDE SEQUENCE [LARGE SCALE GENOMIC DNA]</scope>
    <source>
        <strain evidence="4 5">DSM 13275</strain>
    </source>
</reference>
<keyword evidence="1" id="KW-1133">Transmembrane helix</keyword>
<evidence type="ECO:0000313" key="4">
    <source>
        <dbReference type="EMBL" id="EEA86091.1"/>
    </source>
</evidence>
<feature type="domain" description="DUF5808" evidence="3">
    <location>
        <begin position="329"/>
        <end position="354"/>
    </location>
</feature>
<feature type="transmembrane region" description="Helical" evidence="1">
    <location>
        <begin position="201"/>
        <end position="223"/>
    </location>
</feature>
<feature type="transmembrane region" description="Helical" evidence="1">
    <location>
        <begin position="6"/>
        <end position="25"/>
    </location>
</feature>
<evidence type="ECO:0008006" key="6">
    <source>
        <dbReference type="Google" id="ProtNLM"/>
    </source>
</evidence>
<dbReference type="InterPro" id="IPR043831">
    <property type="entry name" value="DUF5808"/>
</dbReference>
<accession>B6FWI4</accession>
<dbReference type="InterPro" id="IPR012867">
    <property type="entry name" value="DUF1648"/>
</dbReference>
<feature type="transmembrane region" description="Helical" evidence="1">
    <location>
        <begin position="153"/>
        <end position="171"/>
    </location>
</feature>
<feature type="transmembrane region" description="Helical" evidence="1">
    <location>
        <begin position="278"/>
        <end position="296"/>
    </location>
</feature>
<dbReference type="EMBL" id="ABWP01000010">
    <property type="protein sequence ID" value="EEA86091.1"/>
    <property type="molecule type" value="Genomic_DNA"/>
</dbReference>
<name>B6FWI4_PEPHT</name>
<feature type="transmembrane region" description="Helical" evidence="1">
    <location>
        <begin position="244"/>
        <end position="266"/>
    </location>
</feature>
<dbReference type="Pfam" id="PF07853">
    <property type="entry name" value="DUF1648"/>
    <property type="match status" value="1"/>
</dbReference>
<comment type="caution">
    <text evidence="4">The sequence shown here is derived from an EMBL/GenBank/DDBJ whole genome shotgun (WGS) entry which is preliminary data.</text>
</comment>
<organism evidence="4 5">
    <name type="scientific">Peptacetobacter hiranonis (strain DSM 13275 / JCM 10541 / KCTC 15199 / TO-931)</name>
    <name type="common">Clostridium hiranonis</name>
    <dbReference type="NCBI Taxonomy" id="500633"/>
    <lineage>
        <taxon>Bacteria</taxon>
        <taxon>Bacillati</taxon>
        <taxon>Bacillota</taxon>
        <taxon>Clostridia</taxon>
        <taxon>Peptostreptococcales</taxon>
        <taxon>Peptostreptococcaceae</taxon>
        <taxon>Peptacetobacter</taxon>
    </lineage>
</organism>
<gene>
    <name evidence="4" type="ORF">CLOHIR_00233</name>
</gene>